<comment type="caution">
    <text evidence="2">The sequence shown here is derived from an EMBL/GenBank/DDBJ whole genome shotgun (WGS) entry which is preliminary data.</text>
</comment>
<feature type="compositionally biased region" description="Basic and acidic residues" evidence="1">
    <location>
        <begin position="128"/>
        <end position="137"/>
    </location>
</feature>
<reference evidence="2 3" key="1">
    <citation type="journal article" date="2015" name="Stand. Genomic Sci.">
        <title>Genomic Encyclopedia of Bacterial and Archaeal Type Strains, Phase III: the genomes of soil and plant-associated and newly described type strains.</title>
        <authorList>
            <person name="Whitman W.B."/>
            <person name="Woyke T."/>
            <person name="Klenk H.P."/>
            <person name="Zhou Y."/>
            <person name="Lilburn T.G."/>
            <person name="Beck B.J."/>
            <person name="De Vos P."/>
            <person name="Vandamme P."/>
            <person name="Eisen J.A."/>
            <person name="Garrity G."/>
            <person name="Hugenholtz P."/>
            <person name="Kyrpides N.C."/>
        </authorList>
    </citation>
    <scope>NUCLEOTIDE SEQUENCE [LARGE SCALE GENOMIC DNA]</scope>
    <source>
        <strain evidence="2 3">CGMCC 1.10947</strain>
    </source>
</reference>
<sequence>MVELAPMMETQSAPDKGKVRLLTLGDLDGRTLAARNARALIADLESDLGGSDHLSAGQRTLVMRAAVTGAMVEHLEASWLSGGDYDVLAYTALTKLQLRLLTALGLERRARPLDMQATVVTIKRTIVDPKAPGEEKSAPPPCPVGPPG</sequence>
<keyword evidence="3" id="KW-1185">Reference proteome</keyword>
<gene>
    <name evidence="2" type="ORF">IQ17_01667</name>
</gene>
<dbReference type="RefSeq" id="WP_145630073.1">
    <property type="nucleotide sequence ID" value="NZ_CP088014.1"/>
</dbReference>
<name>A0A562LMM2_9BRAD</name>
<dbReference type="EMBL" id="VLKL01000003">
    <property type="protein sequence ID" value="TWI08843.1"/>
    <property type="molecule type" value="Genomic_DNA"/>
</dbReference>
<organism evidence="2 3">
    <name type="scientific">Bradyrhizobium daqingense</name>
    <dbReference type="NCBI Taxonomy" id="993502"/>
    <lineage>
        <taxon>Bacteria</taxon>
        <taxon>Pseudomonadati</taxon>
        <taxon>Pseudomonadota</taxon>
        <taxon>Alphaproteobacteria</taxon>
        <taxon>Hyphomicrobiales</taxon>
        <taxon>Nitrobacteraceae</taxon>
        <taxon>Bradyrhizobium</taxon>
    </lineage>
</organism>
<dbReference type="Proteomes" id="UP000317176">
    <property type="component" value="Unassembled WGS sequence"/>
</dbReference>
<evidence type="ECO:0000256" key="1">
    <source>
        <dbReference type="SAM" id="MobiDB-lite"/>
    </source>
</evidence>
<feature type="region of interest" description="Disordered" evidence="1">
    <location>
        <begin position="128"/>
        <end position="148"/>
    </location>
</feature>
<accession>A0A562LMM2</accession>
<feature type="compositionally biased region" description="Pro residues" evidence="1">
    <location>
        <begin position="138"/>
        <end position="148"/>
    </location>
</feature>
<evidence type="ECO:0000313" key="3">
    <source>
        <dbReference type="Proteomes" id="UP000317176"/>
    </source>
</evidence>
<dbReference type="AlphaFoldDB" id="A0A562LMM2"/>
<evidence type="ECO:0000313" key="2">
    <source>
        <dbReference type="EMBL" id="TWI08843.1"/>
    </source>
</evidence>
<proteinExistence type="predicted"/>
<protein>
    <submittedName>
        <fullName evidence="2">Uncharacterized protein</fullName>
    </submittedName>
</protein>